<evidence type="ECO:0000259" key="2">
    <source>
        <dbReference type="Pfam" id="PF00144"/>
    </source>
</evidence>
<dbReference type="GO" id="GO:0016787">
    <property type="term" value="F:hydrolase activity"/>
    <property type="evidence" value="ECO:0007669"/>
    <property type="project" value="UniProtKB-KW"/>
</dbReference>
<dbReference type="InterPro" id="IPR050491">
    <property type="entry name" value="AmpC-like"/>
</dbReference>
<dbReference type="RefSeq" id="WP_338689694.1">
    <property type="nucleotide sequence ID" value="NZ_AP024702.1"/>
</dbReference>
<organism evidence="3 4">
    <name type="scientific">Haloferula helveola</name>
    <dbReference type="NCBI Taxonomy" id="490095"/>
    <lineage>
        <taxon>Bacteria</taxon>
        <taxon>Pseudomonadati</taxon>
        <taxon>Verrucomicrobiota</taxon>
        <taxon>Verrucomicrobiia</taxon>
        <taxon>Verrucomicrobiales</taxon>
        <taxon>Verrucomicrobiaceae</taxon>
        <taxon>Haloferula</taxon>
    </lineage>
</organism>
<dbReference type="EMBL" id="AP024702">
    <property type="protein sequence ID" value="BCX47467.1"/>
    <property type="molecule type" value="Genomic_DNA"/>
</dbReference>
<proteinExistence type="predicted"/>
<dbReference type="Proteomes" id="UP001374893">
    <property type="component" value="Chromosome"/>
</dbReference>
<dbReference type="InterPro" id="IPR012338">
    <property type="entry name" value="Beta-lactam/transpept-like"/>
</dbReference>
<dbReference type="Gene3D" id="3.40.710.10">
    <property type="entry name" value="DD-peptidase/beta-lactamase superfamily"/>
    <property type="match status" value="1"/>
</dbReference>
<dbReference type="SUPFAM" id="SSF56601">
    <property type="entry name" value="beta-lactamase/transpeptidase-like"/>
    <property type="match status" value="1"/>
</dbReference>
<evidence type="ECO:0000256" key="1">
    <source>
        <dbReference type="SAM" id="SignalP"/>
    </source>
</evidence>
<dbReference type="InterPro" id="IPR001466">
    <property type="entry name" value="Beta-lactam-related"/>
</dbReference>
<keyword evidence="4" id="KW-1185">Reference proteome</keyword>
<reference evidence="3 4" key="1">
    <citation type="submission" date="2021-06" db="EMBL/GenBank/DDBJ databases">
        <title>Complete genome of Haloferula helveola possessing various polysaccharide degrading enzymes.</title>
        <authorList>
            <person name="Takami H."/>
            <person name="Huang C."/>
            <person name="Hamasaki K."/>
        </authorList>
    </citation>
    <scope>NUCLEOTIDE SEQUENCE [LARGE SCALE GENOMIC DNA]</scope>
    <source>
        <strain evidence="3 4">CN-1</strain>
    </source>
</reference>
<protein>
    <submittedName>
        <fullName evidence="3">Serine hydrolase</fullName>
    </submittedName>
</protein>
<name>A0ABN6H4E5_9BACT</name>
<evidence type="ECO:0000313" key="4">
    <source>
        <dbReference type="Proteomes" id="UP001374893"/>
    </source>
</evidence>
<evidence type="ECO:0000313" key="3">
    <source>
        <dbReference type="EMBL" id="BCX47467.1"/>
    </source>
</evidence>
<sequence length="454" mass="49555">MKLPNYAPLAAALAVLSMSAELSAYNPPISGHPDPTFAFVDSIVLEKMDDFGINGCTVGISKDGRVIYQRGYGWRNSGKTQPLPENATMRLASVSKVFVIESINKLKAAGLDENTPVFDLGQEGGGILDIDPWPSLQDERMKQITVKHLVDMKAGWATDHVWETQQIYEAMGLDGDEGHPPPVTLEEMTRYALGRNLATDPGAGDDEGEAVYSNFSFNVLVMVIEELTGQNYYTYLRQNLVGQSRWVPVTDFYLAQPFSALGLREPHYFSEVESANLYDPDFNNVPMPYGGMNNEAMYGSTFIVASAASLLSYMEDYDQRWIGDMPGSSSTIIDSSTVPGVDIAVICNERLDGMANQWIGDIIGQAVDAQLGGVVNWPTLRVDGQWIGWEPGDPMSGIGSYDTAYGSLEKAMNHVTGGTRLKFHPSEQPFTGTLNKKLRLDAPFGPAKLGVPGP</sequence>
<feature type="signal peptide" evidence="1">
    <location>
        <begin position="1"/>
        <end position="24"/>
    </location>
</feature>
<keyword evidence="3" id="KW-0378">Hydrolase</keyword>
<dbReference type="Pfam" id="PF00144">
    <property type="entry name" value="Beta-lactamase"/>
    <property type="match status" value="1"/>
</dbReference>
<keyword evidence="1" id="KW-0732">Signal</keyword>
<gene>
    <name evidence="3" type="ORF">HAHE_13750</name>
</gene>
<accession>A0ABN6H4E5</accession>
<dbReference type="PANTHER" id="PTHR46825">
    <property type="entry name" value="D-ALANYL-D-ALANINE-CARBOXYPEPTIDASE/ENDOPEPTIDASE AMPH"/>
    <property type="match status" value="1"/>
</dbReference>
<dbReference type="PANTHER" id="PTHR46825:SF9">
    <property type="entry name" value="BETA-LACTAMASE-RELATED DOMAIN-CONTAINING PROTEIN"/>
    <property type="match status" value="1"/>
</dbReference>
<feature type="domain" description="Beta-lactamase-related" evidence="2">
    <location>
        <begin position="41"/>
        <end position="314"/>
    </location>
</feature>
<feature type="chain" id="PRO_5047474384" evidence="1">
    <location>
        <begin position="25"/>
        <end position="454"/>
    </location>
</feature>